<feature type="domain" description="Kringle" evidence="19">
    <location>
        <begin position="374"/>
        <end position="453"/>
    </location>
</feature>
<keyword evidence="9 17" id="KW-1015">Disulfide bond</keyword>
<evidence type="ECO:0000256" key="11">
    <source>
        <dbReference type="ARBA" id="ARBA00023283"/>
    </source>
</evidence>
<feature type="domain" description="Peptidase S1" evidence="20">
    <location>
        <begin position="479"/>
        <end position="706"/>
    </location>
</feature>
<feature type="disulfide bond" evidence="17">
    <location>
        <begin position="219"/>
        <end position="258"/>
    </location>
</feature>
<evidence type="ECO:0000256" key="6">
    <source>
        <dbReference type="ARBA" id="ARBA00022729"/>
    </source>
</evidence>
<accession>A0A6P8SK75</accession>
<dbReference type="PROSITE" id="PS50070">
    <property type="entry name" value="KRINGLE_2"/>
    <property type="match status" value="4"/>
</dbReference>
<dbReference type="InterPro" id="IPR018056">
    <property type="entry name" value="Kringle_CS"/>
</dbReference>
<dbReference type="SUPFAM" id="SSF50494">
    <property type="entry name" value="Trypsin-like serine proteases"/>
    <property type="match status" value="1"/>
</dbReference>
<comment type="subcellular location">
    <subcellularLocation>
        <location evidence="1">Secreted</location>
    </subcellularLocation>
</comment>
<evidence type="ECO:0000256" key="18">
    <source>
        <dbReference type="SAM" id="SignalP"/>
    </source>
</evidence>
<feature type="disulfide bond" evidence="17">
    <location>
        <begin position="247"/>
        <end position="270"/>
    </location>
</feature>
<feature type="signal peptide" evidence="18">
    <location>
        <begin position="1"/>
        <end position="20"/>
    </location>
</feature>
<evidence type="ECO:0000256" key="10">
    <source>
        <dbReference type="ARBA" id="ARBA00023180"/>
    </source>
</evidence>
<keyword evidence="10" id="KW-0325">Glycoprotein</keyword>
<comment type="caution">
    <text evidence="17">Lacks conserved residue(s) required for the propagation of feature annotation.</text>
</comment>
<protein>
    <recommendedName>
        <fullName evidence="2 16">Hepatocyte growth factor</fullName>
    </recommendedName>
    <alternativeName>
        <fullName evidence="14 16">Hepatopoietin-A</fullName>
    </alternativeName>
    <alternativeName>
        <fullName evidence="13 16">Scatter factor</fullName>
    </alternativeName>
</protein>
<dbReference type="CDD" id="cd00190">
    <property type="entry name" value="Tryp_SPc"/>
    <property type="match status" value="1"/>
</dbReference>
<evidence type="ECO:0000256" key="4">
    <source>
        <dbReference type="ARBA" id="ARBA00022542"/>
    </source>
</evidence>
<dbReference type="CDD" id="cd00108">
    <property type="entry name" value="KR"/>
    <property type="match status" value="4"/>
</dbReference>
<keyword evidence="8 16" id="KW-0339">Growth factor</keyword>
<dbReference type="CDD" id="cd01099">
    <property type="entry name" value="PAN_AP_HGF"/>
    <property type="match status" value="1"/>
</dbReference>
<dbReference type="InterPro" id="IPR009003">
    <property type="entry name" value="Peptidase_S1_PA"/>
</dbReference>
<dbReference type="Gene3D" id="2.40.10.10">
    <property type="entry name" value="Trypsin-like serine proteases"/>
    <property type="match status" value="2"/>
</dbReference>
<dbReference type="InterPro" id="IPR050759">
    <property type="entry name" value="Serine_protease_kringle"/>
</dbReference>
<dbReference type="InterPro" id="IPR013806">
    <property type="entry name" value="Kringle-like"/>
</dbReference>
<comment type="function">
    <text evidence="15">Potent mitogen for mature parenchymal hepatocyte cells, seems to be a hepatotrophic factor, and acts as a growth factor for a broad spectrum of tissues and cell types. Activating ligand for the receptor tyrosine kinase MET by binding to it and promoting its dimerization. Activates MAPK signaling following TMPRSS13 cleavage and activation.</text>
</comment>
<name>A0A6P8SK75_GEOSA</name>
<evidence type="ECO:0000256" key="8">
    <source>
        <dbReference type="ARBA" id="ARBA00023030"/>
    </source>
</evidence>
<feature type="disulfide bond" evidence="17">
    <location>
        <begin position="198"/>
        <end position="275"/>
    </location>
</feature>
<feature type="disulfide bond" evidence="17">
    <location>
        <begin position="310"/>
        <end position="349"/>
    </location>
</feature>
<dbReference type="AlphaFoldDB" id="A0A6P8SK75"/>
<proteinExistence type="inferred from homology"/>
<evidence type="ECO:0000256" key="9">
    <source>
        <dbReference type="ARBA" id="ARBA00023157"/>
    </source>
</evidence>
<dbReference type="FunFam" id="2.40.20.10:FF:000004">
    <property type="entry name" value="Hepatocyte growth factor"/>
    <property type="match status" value="1"/>
</dbReference>
<evidence type="ECO:0000256" key="17">
    <source>
        <dbReference type="PROSITE-ProRule" id="PRU00121"/>
    </source>
</evidence>
<dbReference type="SMART" id="SM00473">
    <property type="entry name" value="PAN_AP"/>
    <property type="match status" value="1"/>
</dbReference>
<dbReference type="InterPro" id="IPR024174">
    <property type="entry name" value="HGF/MST1"/>
</dbReference>
<dbReference type="GO" id="GO:0008083">
    <property type="term" value="F:growth factor activity"/>
    <property type="evidence" value="ECO:0007669"/>
    <property type="project" value="UniProtKB-KW"/>
</dbReference>
<dbReference type="InterPro" id="IPR003609">
    <property type="entry name" value="Pan_app"/>
</dbReference>
<dbReference type="GO" id="GO:0048513">
    <property type="term" value="P:animal organ development"/>
    <property type="evidence" value="ECO:0007669"/>
    <property type="project" value="UniProtKB-ARBA"/>
</dbReference>
<dbReference type="GO" id="GO:0051239">
    <property type="term" value="P:regulation of multicellular organismal process"/>
    <property type="evidence" value="ECO:0007669"/>
    <property type="project" value="UniProtKB-ARBA"/>
</dbReference>
<dbReference type="PROSITE" id="PS50948">
    <property type="entry name" value="PAN"/>
    <property type="match status" value="1"/>
</dbReference>
<evidence type="ECO:0000256" key="2">
    <source>
        <dbReference type="ARBA" id="ARBA00021784"/>
    </source>
</evidence>
<feature type="domain" description="Kringle" evidence="19">
    <location>
        <begin position="114"/>
        <end position="193"/>
    </location>
</feature>
<dbReference type="PROSITE" id="PS50240">
    <property type="entry name" value="TRYPSIN_DOM"/>
    <property type="match status" value="1"/>
</dbReference>
<evidence type="ECO:0000256" key="3">
    <source>
        <dbReference type="ARBA" id="ARBA00022525"/>
    </source>
</evidence>
<dbReference type="InterPro" id="IPR038178">
    <property type="entry name" value="Kringle_sf"/>
</dbReference>
<dbReference type="InterPro" id="IPR027284">
    <property type="entry name" value="Hepatocyte_GF"/>
</dbReference>
<dbReference type="PRINTS" id="PR00722">
    <property type="entry name" value="CHYMOTRYPSIN"/>
</dbReference>
<dbReference type="GeneID" id="117367300"/>
<evidence type="ECO:0000313" key="22">
    <source>
        <dbReference type="Proteomes" id="UP000515159"/>
    </source>
</evidence>
<dbReference type="Pfam" id="PF00024">
    <property type="entry name" value="PAN_1"/>
    <property type="match status" value="1"/>
</dbReference>
<dbReference type="RefSeq" id="XP_033815651.1">
    <property type="nucleotide sequence ID" value="XM_033959760.1"/>
</dbReference>
<evidence type="ECO:0000256" key="13">
    <source>
        <dbReference type="ARBA" id="ARBA00031997"/>
    </source>
</evidence>
<feature type="domain" description="Kringle" evidence="19">
    <location>
        <begin position="197"/>
        <end position="275"/>
    </location>
</feature>
<evidence type="ECO:0000256" key="12">
    <source>
        <dbReference type="ARBA" id="ARBA00025867"/>
    </source>
</evidence>
<evidence type="ECO:0000256" key="14">
    <source>
        <dbReference type="ARBA" id="ARBA00033078"/>
    </source>
</evidence>
<dbReference type="OrthoDB" id="41905at2759"/>
<dbReference type="Gene3D" id="3.50.4.10">
    <property type="entry name" value="Hepatocyte Growth Factor"/>
    <property type="match status" value="1"/>
</dbReference>
<feature type="domain" description="Kringle" evidence="19">
    <location>
        <begin position="288"/>
        <end position="367"/>
    </location>
</feature>
<dbReference type="GO" id="GO:0022603">
    <property type="term" value="P:regulation of anatomical structure morphogenesis"/>
    <property type="evidence" value="ECO:0007669"/>
    <property type="project" value="UniProtKB-ARBA"/>
</dbReference>
<dbReference type="PRINTS" id="PR00018">
    <property type="entry name" value="KRINGLE"/>
</dbReference>
<evidence type="ECO:0000259" key="20">
    <source>
        <dbReference type="PROSITE" id="PS50240"/>
    </source>
</evidence>
<organism evidence="22 23">
    <name type="scientific">Geotrypetes seraphini</name>
    <name type="common">Gaboon caecilian</name>
    <name type="synonym">Caecilia seraphini</name>
    <dbReference type="NCBI Taxonomy" id="260995"/>
    <lineage>
        <taxon>Eukaryota</taxon>
        <taxon>Metazoa</taxon>
        <taxon>Chordata</taxon>
        <taxon>Craniata</taxon>
        <taxon>Vertebrata</taxon>
        <taxon>Euteleostomi</taxon>
        <taxon>Amphibia</taxon>
        <taxon>Gymnophiona</taxon>
        <taxon>Geotrypetes</taxon>
    </lineage>
</organism>
<dbReference type="Gene3D" id="2.40.20.10">
    <property type="entry name" value="Plasminogen Kringle 4"/>
    <property type="match status" value="4"/>
</dbReference>
<feature type="chain" id="PRO_5027684962" description="Hepatocyte growth factor" evidence="18">
    <location>
        <begin position="21"/>
        <end position="714"/>
    </location>
</feature>
<keyword evidence="7" id="KW-0677">Repeat</keyword>
<feature type="disulfide bond" evidence="17">
    <location>
        <begin position="338"/>
        <end position="361"/>
    </location>
</feature>
<evidence type="ECO:0000256" key="1">
    <source>
        <dbReference type="ARBA" id="ARBA00004613"/>
    </source>
</evidence>
<dbReference type="GO" id="GO:0006508">
    <property type="term" value="P:proteolysis"/>
    <property type="evidence" value="ECO:0007669"/>
    <property type="project" value="InterPro"/>
</dbReference>
<dbReference type="FunFam" id="2.40.20.10:FF:000007">
    <property type="entry name" value="Hepatocyte growth factor"/>
    <property type="match status" value="1"/>
</dbReference>
<feature type="domain" description="Apple" evidence="21">
    <location>
        <begin position="21"/>
        <end position="110"/>
    </location>
</feature>
<dbReference type="InterPro" id="IPR001254">
    <property type="entry name" value="Trypsin_dom"/>
</dbReference>
<evidence type="ECO:0000313" key="23">
    <source>
        <dbReference type="RefSeq" id="XP_033815651.1"/>
    </source>
</evidence>
<dbReference type="InterPro" id="IPR001314">
    <property type="entry name" value="Peptidase_S1A"/>
</dbReference>
<keyword evidence="11" id="KW-0873">Pyrrolidone carboxylic acid</keyword>
<comment type="subunit">
    <text evidence="12">Dimer of an alpha chain and a beta chain linked by a disulfide bond. Interacts with SRPX2; the interaction increases HGF mitogenic activity.</text>
</comment>
<dbReference type="SMART" id="SM00020">
    <property type="entry name" value="Tryp_SPc"/>
    <property type="match status" value="1"/>
</dbReference>
<keyword evidence="5 17" id="KW-0420">Kringle</keyword>
<dbReference type="SUPFAM" id="SSF57414">
    <property type="entry name" value="Hairpin loop containing domain-like"/>
    <property type="match status" value="1"/>
</dbReference>
<evidence type="ECO:0000259" key="19">
    <source>
        <dbReference type="PROSITE" id="PS50070"/>
    </source>
</evidence>
<evidence type="ECO:0000259" key="21">
    <source>
        <dbReference type="PROSITE" id="PS50948"/>
    </source>
</evidence>
<dbReference type="PANTHER" id="PTHR24261">
    <property type="entry name" value="PLASMINOGEN-RELATED"/>
    <property type="match status" value="1"/>
</dbReference>
<dbReference type="GO" id="GO:0043066">
    <property type="term" value="P:negative regulation of apoptotic process"/>
    <property type="evidence" value="ECO:0007669"/>
    <property type="project" value="UniProtKB-ARBA"/>
</dbReference>
<dbReference type="FunFam" id="2.40.10.10:FF:000026">
    <property type="entry name" value="Hepatocyte growth factor"/>
    <property type="match status" value="1"/>
</dbReference>
<dbReference type="FunFam" id="2.40.10.10:FF:000023">
    <property type="entry name" value="Hepatocyte growth factor"/>
    <property type="match status" value="1"/>
</dbReference>
<dbReference type="FunFam" id="2.40.20.10:FF:000008">
    <property type="entry name" value="Hepatocyte growth factor"/>
    <property type="match status" value="1"/>
</dbReference>
<dbReference type="FunFam" id="2.40.20.10:FF:000002">
    <property type="entry name" value="Hepatocyte growth factor"/>
    <property type="match status" value="1"/>
</dbReference>
<dbReference type="PIRSF" id="PIRSF001152">
    <property type="entry name" value="HGF_MST1"/>
    <property type="match status" value="1"/>
</dbReference>
<keyword evidence="22" id="KW-1185">Reference proteome</keyword>
<dbReference type="SUPFAM" id="SSF57440">
    <property type="entry name" value="Kringle-like"/>
    <property type="match status" value="4"/>
</dbReference>
<dbReference type="PROSITE" id="PS00021">
    <property type="entry name" value="KRINGLE_1"/>
    <property type="match status" value="4"/>
</dbReference>
<gene>
    <name evidence="23" type="primary">HGF</name>
</gene>
<evidence type="ECO:0000256" key="7">
    <source>
        <dbReference type="ARBA" id="ARBA00022737"/>
    </source>
</evidence>
<evidence type="ECO:0000256" key="16">
    <source>
        <dbReference type="PIRNR" id="PIRNR001152"/>
    </source>
</evidence>
<evidence type="ECO:0000256" key="5">
    <source>
        <dbReference type="ARBA" id="ARBA00022572"/>
    </source>
</evidence>
<comment type="similarity">
    <text evidence="16">Belongs to the peptidase S1 family. Plasminogen subfamily.</text>
</comment>
<dbReference type="GO" id="GO:0004252">
    <property type="term" value="F:serine-type endopeptidase activity"/>
    <property type="evidence" value="ECO:0007669"/>
    <property type="project" value="InterPro"/>
</dbReference>
<dbReference type="InterPro" id="IPR000001">
    <property type="entry name" value="Kringle"/>
</dbReference>
<dbReference type="InParanoid" id="A0A6P8SK75"/>
<dbReference type="KEGG" id="gsh:117367300"/>
<keyword evidence="4 16" id="KW-0721">Serine protease homolog</keyword>
<dbReference type="GO" id="GO:0048012">
    <property type="term" value="P:hepatocyte growth factor receptor signaling pathway"/>
    <property type="evidence" value="ECO:0007669"/>
    <property type="project" value="TreeGrafter"/>
</dbReference>
<dbReference type="PANTHER" id="PTHR24261:SF8">
    <property type="entry name" value="HEPATOCYTE GROWTH FACTOR"/>
    <property type="match status" value="1"/>
</dbReference>
<dbReference type="GO" id="GO:0005615">
    <property type="term" value="C:extracellular space"/>
    <property type="evidence" value="ECO:0007669"/>
    <property type="project" value="TreeGrafter"/>
</dbReference>
<keyword evidence="6 18" id="KW-0732">Signal</keyword>
<evidence type="ECO:0000256" key="15">
    <source>
        <dbReference type="ARBA" id="ARBA00045210"/>
    </source>
</evidence>
<keyword evidence="3" id="KW-0964">Secreted</keyword>
<dbReference type="Proteomes" id="UP000515159">
    <property type="component" value="Chromosome 9"/>
</dbReference>
<reference evidence="23" key="1">
    <citation type="submission" date="2025-08" db="UniProtKB">
        <authorList>
            <consortium name="RefSeq"/>
        </authorList>
    </citation>
    <scope>IDENTIFICATION</scope>
</reference>
<dbReference type="Pfam" id="PF00089">
    <property type="entry name" value="Trypsin"/>
    <property type="match status" value="1"/>
</dbReference>
<dbReference type="CTD" id="3082"/>
<dbReference type="PIRSF" id="PIRSF500183">
    <property type="entry name" value="Hepatocyte_GF"/>
    <property type="match status" value="1"/>
</dbReference>
<sequence length="714" mass="81805">MWISKLKLLLLVIMFTDGKGKRRNALHDYQKVSEVTLIRTDMSLDIKTKLLNSTELCAKRCSKNKGFTFFCKAFAFDRSTKRCHWLSFSSTSAGVRKKRDFAFDLYEKKEFIRDCIHGKGENYKGTISVTKRGLPCQTWSSMIPHEHSFLHSSYRGKDLRENYCRNPQGEEGGPWCFTTSPEVRHDVCDIPFCTEVECVSCNGESYRGPMDYTETGKECQRWDLQRPHKHKFRPERYPDKSLDDNYCRNPDGKSRPWCLTLDPETPWEFCTIKPCAHSIENATDITTECTRGQGEGYRGFMNVTYSGTPCQRWDSQYPHQHNFTPENHKCKDLTENYCRNPDGEESPWCFTTNPNIRIGYCTQIPMCDVFTAEECYHGNGNNYQGNLATTRLKLTCTMWNENMEELKRLIFRGPDERMLNKNYCRNPDNDVHGPWCYTDNPTIPWDYCAISRCEADPTPPLSKLGDSVHSCGSSKHVRIVNGISTQTGEVWMVSLRYRNKHKCGGSLIKESWILTASQCFPSRDEDLRHYEAWLGVHNIFDKEEKNKQIMNISQLVFGPKGSNLVLLKLSRSAVLTNFVGIIKRPYHDCIVPEKTVCNVYGWGYTGRTNYNGLLQVANLVTIGNDKCNENHQGKIIVNESEICAKSESDPAGTCEGDYGGPLVCEEDKIKLIQGVIIPGRGCATPNRPGIFVRVAYYAKWIEKVLLTYKVQSFS</sequence>
<dbReference type="InterPro" id="IPR043504">
    <property type="entry name" value="Peptidase_S1_PA_chymotrypsin"/>
</dbReference>
<dbReference type="FunCoup" id="A0A6P8SK75">
    <property type="interactions" value="845"/>
</dbReference>
<dbReference type="SMART" id="SM00130">
    <property type="entry name" value="KR"/>
    <property type="match status" value="4"/>
</dbReference>
<dbReference type="Pfam" id="PF00051">
    <property type="entry name" value="Kringle"/>
    <property type="match status" value="4"/>
</dbReference>